<keyword evidence="7" id="KW-1185">Reference proteome</keyword>
<dbReference type="SUPFAM" id="SSF47473">
    <property type="entry name" value="EF-hand"/>
    <property type="match status" value="1"/>
</dbReference>
<keyword evidence="3" id="KW-0106">Calcium</keyword>
<dbReference type="InterPro" id="IPR051581">
    <property type="entry name" value="Ca-bind"/>
</dbReference>
<evidence type="ECO:0000256" key="2">
    <source>
        <dbReference type="ARBA" id="ARBA00022737"/>
    </source>
</evidence>
<keyword evidence="2" id="KW-0677">Repeat</keyword>
<name>A0AAD9KH58_RIDPI</name>
<dbReference type="CDD" id="cd00051">
    <property type="entry name" value="EFh"/>
    <property type="match status" value="1"/>
</dbReference>
<gene>
    <name evidence="6" type="ORF">NP493_1109g00016</name>
</gene>
<dbReference type="PANTHER" id="PTHR34524:SF6">
    <property type="entry name" value="CALCYPHOSINE LIKE"/>
    <property type="match status" value="1"/>
</dbReference>
<sequence length="212" mass="24132">MATSLDMGDGGDAKAEMKKKTKAQLAATPMEKLREAALRRGVNGIQSMGRAFRIFDDNGNSMLDYKEFRNGLREFGVQLSPAEMKDIFDSVDIDNSGTIDFDEFILALRPPMSKARKNLIDQAFDKLDKTQDGVVTVEDIERVYDVRQHAKYKSGQWTEKKVLQEFLKTFEIGGVVDSQVTREEFHNYYAGVSASIDTDVYFDLMMRTIWKL</sequence>
<feature type="domain" description="EF-hand" evidence="5">
    <location>
        <begin position="43"/>
        <end position="78"/>
    </location>
</feature>
<dbReference type="PANTHER" id="PTHR34524">
    <property type="entry name" value="CALCYPHOSIN"/>
    <property type="match status" value="1"/>
</dbReference>
<dbReference type="GO" id="GO:0043226">
    <property type="term" value="C:organelle"/>
    <property type="evidence" value="ECO:0007669"/>
    <property type="project" value="UniProtKB-ARBA"/>
</dbReference>
<dbReference type="InterPro" id="IPR018247">
    <property type="entry name" value="EF_Hand_1_Ca_BS"/>
</dbReference>
<organism evidence="6 7">
    <name type="scientific">Ridgeia piscesae</name>
    <name type="common">Tubeworm</name>
    <dbReference type="NCBI Taxonomy" id="27915"/>
    <lineage>
        <taxon>Eukaryota</taxon>
        <taxon>Metazoa</taxon>
        <taxon>Spiralia</taxon>
        <taxon>Lophotrochozoa</taxon>
        <taxon>Annelida</taxon>
        <taxon>Polychaeta</taxon>
        <taxon>Sedentaria</taxon>
        <taxon>Canalipalpata</taxon>
        <taxon>Sabellida</taxon>
        <taxon>Siboglinidae</taxon>
        <taxon>Ridgeia</taxon>
    </lineage>
</organism>
<evidence type="ECO:0000256" key="4">
    <source>
        <dbReference type="SAM" id="MobiDB-lite"/>
    </source>
</evidence>
<protein>
    <recommendedName>
        <fullName evidence="5">EF-hand domain-containing protein</fullName>
    </recommendedName>
</protein>
<dbReference type="InterPro" id="IPR011992">
    <property type="entry name" value="EF-hand-dom_pair"/>
</dbReference>
<evidence type="ECO:0000313" key="6">
    <source>
        <dbReference type="EMBL" id="KAK2171062.1"/>
    </source>
</evidence>
<dbReference type="InterPro" id="IPR002048">
    <property type="entry name" value="EF_hand_dom"/>
</dbReference>
<dbReference type="Proteomes" id="UP001209878">
    <property type="component" value="Unassembled WGS sequence"/>
</dbReference>
<proteinExistence type="predicted"/>
<keyword evidence="1" id="KW-0479">Metal-binding</keyword>
<dbReference type="PROSITE" id="PS50222">
    <property type="entry name" value="EF_HAND_2"/>
    <property type="match status" value="3"/>
</dbReference>
<comment type="caution">
    <text evidence="6">The sequence shown here is derived from an EMBL/GenBank/DDBJ whole genome shotgun (WGS) entry which is preliminary data.</text>
</comment>
<dbReference type="Gene3D" id="1.10.238.10">
    <property type="entry name" value="EF-hand"/>
    <property type="match status" value="2"/>
</dbReference>
<dbReference type="Pfam" id="PF13202">
    <property type="entry name" value="EF-hand_5"/>
    <property type="match status" value="1"/>
</dbReference>
<dbReference type="GO" id="GO:0005509">
    <property type="term" value="F:calcium ion binding"/>
    <property type="evidence" value="ECO:0007669"/>
    <property type="project" value="InterPro"/>
</dbReference>
<dbReference type="AlphaFoldDB" id="A0AAD9KH58"/>
<dbReference type="SMART" id="SM00054">
    <property type="entry name" value="EFh"/>
    <property type="match status" value="3"/>
</dbReference>
<feature type="region of interest" description="Disordered" evidence="4">
    <location>
        <begin position="1"/>
        <end position="27"/>
    </location>
</feature>
<dbReference type="Pfam" id="PF13499">
    <property type="entry name" value="EF-hand_7"/>
    <property type="match status" value="1"/>
</dbReference>
<dbReference type="FunFam" id="1.10.238.10:FF:000178">
    <property type="entry name" value="Calmodulin-2 A"/>
    <property type="match status" value="1"/>
</dbReference>
<dbReference type="PROSITE" id="PS00018">
    <property type="entry name" value="EF_HAND_1"/>
    <property type="match status" value="1"/>
</dbReference>
<feature type="domain" description="EF-hand" evidence="5">
    <location>
        <begin position="79"/>
        <end position="114"/>
    </location>
</feature>
<evidence type="ECO:0000256" key="3">
    <source>
        <dbReference type="ARBA" id="ARBA00022837"/>
    </source>
</evidence>
<feature type="domain" description="EF-hand" evidence="5">
    <location>
        <begin position="115"/>
        <end position="150"/>
    </location>
</feature>
<evidence type="ECO:0000256" key="1">
    <source>
        <dbReference type="ARBA" id="ARBA00022723"/>
    </source>
</evidence>
<dbReference type="EMBL" id="JAODUO010001108">
    <property type="protein sequence ID" value="KAK2171062.1"/>
    <property type="molecule type" value="Genomic_DNA"/>
</dbReference>
<accession>A0AAD9KH58</accession>
<evidence type="ECO:0000259" key="5">
    <source>
        <dbReference type="PROSITE" id="PS50222"/>
    </source>
</evidence>
<evidence type="ECO:0000313" key="7">
    <source>
        <dbReference type="Proteomes" id="UP001209878"/>
    </source>
</evidence>
<reference evidence="6" key="1">
    <citation type="journal article" date="2023" name="Mol. Biol. Evol.">
        <title>Third-Generation Sequencing Reveals the Adaptive Role of the Epigenome in Three Deep-Sea Polychaetes.</title>
        <authorList>
            <person name="Perez M."/>
            <person name="Aroh O."/>
            <person name="Sun Y."/>
            <person name="Lan Y."/>
            <person name="Juniper S.K."/>
            <person name="Young C.R."/>
            <person name="Angers B."/>
            <person name="Qian P.Y."/>
        </authorList>
    </citation>
    <scope>NUCLEOTIDE SEQUENCE</scope>
    <source>
        <strain evidence="6">R07B-5</strain>
    </source>
</reference>